<keyword evidence="1 2" id="KW-0238">DNA-binding</keyword>
<dbReference type="InterPro" id="IPR009057">
    <property type="entry name" value="Homeodomain-like_sf"/>
</dbReference>
<proteinExistence type="predicted"/>
<dbReference type="Pfam" id="PF00440">
    <property type="entry name" value="TetR_N"/>
    <property type="match status" value="1"/>
</dbReference>
<name>A0A0R1KSV6_9LACO</name>
<feature type="DNA-binding region" description="H-T-H motif" evidence="2">
    <location>
        <begin position="35"/>
        <end position="54"/>
    </location>
</feature>
<evidence type="ECO:0000256" key="1">
    <source>
        <dbReference type="ARBA" id="ARBA00023125"/>
    </source>
</evidence>
<dbReference type="STRING" id="1423788.FC78_GL001947"/>
<dbReference type="Gene3D" id="1.10.357.10">
    <property type="entry name" value="Tetracycline Repressor, domain 2"/>
    <property type="match status" value="1"/>
</dbReference>
<dbReference type="PATRIC" id="fig|1423788.3.peg.2012"/>
<dbReference type="PANTHER" id="PTHR43479:SF7">
    <property type="entry name" value="TETR-FAMILY TRANSCRIPTIONAL REGULATOR"/>
    <property type="match status" value="1"/>
</dbReference>
<comment type="caution">
    <text evidence="4">The sequence shown here is derived from an EMBL/GenBank/DDBJ whole genome shotgun (WGS) entry which is preliminary data.</text>
</comment>
<dbReference type="Proteomes" id="UP000051515">
    <property type="component" value="Unassembled WGS sequence"/>
</dbReference>
<dbReference type="PROSITE" id="PS50977">
    <property type="entry name" value="HTH_TETR_2"/>
    <property type="match status" value="1"/>
</dbReference>
<accession>A0A0R1KSV6</accession>
<sequence>MKLTGYEDLRVQRTISSIYKAFEKLICEKEYQKITVKELSELAQINKKTFYRYYPTLDDLLAEMQAQYAKEYLKEIENFQYPRDLAKSVRAFFIYSAKQDEAYDKITSSSVGGYVGIRKQMIDNVMNPTWGQSKEFNLLDDWKKQILLRYVEQTGISVYKQWVDNGKKEPIDDVIDATIALMQGGVDNFLKMNK</sequence>
<dbReference type="InterPro" id="IPR001647">
    <property type="entry name" value="HTH_TetR"/>
</dbReference>
<evidence type="ECO:0000259" key="3">
    <source>
        <dbReference type="PROSITE" id="PS50977"/>
    </source>
</evidence>
<protein>
    <submittedName>
        <fullName evidence="4">Transcription regulator</fullName>
    </submittedName>
</protein>
<dbReference type="RefSeq" id="WP_056952503.1">
    <property type="nucleotide sequence ID" value="NZ_AZDY01000037.1"/>
</dbReference>
<dbReference type="InterPro" id="IPR050624">
    <property type="entry name" value="HTH-type_Tx_Regulator"/>
</dbReference>
<gene>
    <name evidence="4" type="ORF">FC78_GL001947</name>
</gene>
<dbReference type="GO" id="GO:0003677">
    <property type="term" value="F:DNA binding"/>
    <property type="evidence" value="ECO:0007669"/>
    <property type="project" value="UniProtKB-UniRule"/>
</dbReference>
<dbReference type="OrthoDB" id="9810250at2"/>
<feature type="domain" description="HTH tetR-type" evidence="3">
    <location>
        <begin position="12"/>
        <end position="72"/>
    </location>
</feature>
<keyword evidence="5" id="KW-1185">Reference proteome</keyword>
<organism evidence="4 5">
    <name type="scientific">Companilactobacillus bobalius DSM 19674</name>
    <dbReference type="NCBI Taxonomy" id="1423788"/>
    <lineage>
        <taxon>Bacteria</taxon>
        <taxon>Bacillati</taxon>
        <taxon>Bacillota</taxon>
        <taxon>Bacilli</taxon>
        <taxon>Lactobacillales</taxon>
        <taxon>Lactobacillaceae</taxon>
        <taxon>Companilactobacillus</taxon>
        <taxon>Companilactobacillus bobalius</taxon>
    </lineage>
</organism>
<dbReference type="SUPFAM" id="SSF46689">
    <property type="entry name" value="Homeodomain-like"/>
    <property type="match status" value="1"/>
</dbReference>
<evidence type="ECO:0000313" key="5">
    <source>
        <dbReference type="Proteomes" id="UP000051515"/>
    </source>
</evidence>
<dbReference type="PANTHER" id="PTHR43479">
    <property type="entry name" value="ACREF/ENVCD OPERON REPRESSOR-RELATED"/>
    <property type="match status" value="1"/>
</dbReference>
<reference evidence="4 5" key="1">
    <citation type="journal article" date="2015" name="Genome Announc.">
        <title>Expanding the biotechnology potential of lactobacilli through comparative genomics of 213 strains and associated genera.</title>
        <authorList>
            <person name="Sun Z."/>
            <person name="Harris H.M."/>
            <person name="McCann A."/>
            <person name="Guo C."/>
            <person name="Argimon S."/>
            <person name="Zhang W."/>
            <person name="Yang X."/>
            <person name="Jeffery I.B."/>
            <person name="Cooney J.C."/>
            <person name="Kagawa T.F."/>
            <person name="Liu W."/>
            <person name="Song Y."/>
            <person name="Salvetti E."/>
            <person name="Wrobel A."/>
            <person name="Rasinkangas P."/>
            <person name="Parkhill J."/>
            <person name="Rea M.C."/>
            <person name="O'Sullivan O."/>
            <person name="Ritari J."/>
            <person name="Douillard F.P."/>
            <person name="Paul Ross R."/>
            <person name="Yang R."/>
            <person name="Briner A.E."/>
            <person name="Felis G.E."/>
            <person name="de Vos W.M."/>
            <person name="Barrangou R."/>
            <person name="Klaenhammer T.R."/>
            <person name="Caufield P.W."/>
            <person name="Cui Y."/>
            <person name="Zhang H."/>
            <person name="O'Toole P.W."/>
        </authorList>
    </citation>
    <scope>NUCLEOTIDE SEQUENCE [LARGE SCALE GENOMIC DNA]</scope>
    <source>
        <strain evidence="4 5">DSM 19674</strain>
    </source>
</reference>
<evidence type="ECO:0000256" key="2">
    <source>
        <dbReference type="PROSITE-ProRule" id="PRU00335"/>
    </source>
</evidence>
<dbReference type="EMBL" id="AZDY01000037">
    <property type="protein sequence ID" value="KRK83138.1"/>
    <property type="molecule type" value="Genomic_DNA"/>
</dbReference>
<dbReference type="AlphaFoldDB" id="A0A0R1KSV6"/>
<evidence type="ECO:0000313" key="4">
    <source>
        <dbReference type="EMBL" id="KRK83138.1"/>
    </source>
</evidence>